<organism evidence="1 2">
    <name type="scientific">Chaetomium tenue</name>
    <dbReference type="NCBI Taxonomy" id="1854479"/>
    <lineage>
        <taxon>Eukaryota</taxon>
        <taxon>Fungi</taxon>
        <taxon>Dikarya</taxon>
        <taxon>Ascomycota</taxon>
        <taxon>Pezizomycotina</taxon>
        <taxon>Sordariomycetes</taxon>
        <taxon>Sordariomycetidae</taxon>
        <taxon>Sordariales</taxon>
        <taxon>Chaetomiaceae</taxon>
        <taxon>Chaetomium</taxon>
    </lineage>
</organism>
<reference evidence="1 2" key="1">
    <citation type="journal article" date="2021" name="Nat. Commun.">
        <title>Genetic determinants of endophytism in the Arabidopsis root mycobiome.</title>
        <authorList>
            <person name="Mesny F."/>
            <person name="Miyauchi S."/>
            <person name="Thiergart T."/>
            <person name="Pickel B."/>
            <person name="Atanasova L."/>
            <person name="Karlsson M."/>
            <person name="Huettel B."/>
            <person name="Barry K.W."/>
            <person name="Haridas S."/>
            <person name="Chen C."/>
            <person name="Bauer D."/>
            <person name="Andreopoulos W."/>
            <person name="Pangilinan J."/>
            <person name="LaButti K."/>
            <person name="Riley R."/>
            <person name="Lipzen A."/>
            <person name="Clum A."/>
            <person name="Drula E."/>
            <person name="Henrissat B."/>
            <person name="Kohler A."/>
            <person name="Grigoriev I.V."/>
            <person name="Martin F.M."/>
            <person name="Hacquard S."/>
        </authorList>
    </citation>
    <scope>NUCLEOTIDE SEQUENCE [LARGE SCALE GENOMIC DNA]</scope>
    <source>
        <strain evidence="1 2">MPI-SDFR-AT-0079</strain>
    </source>
</reference>
<gene>
    <name evidence="1" type="ORF">F5144DRAFT_561501</name>
</gene>
<comment type="caution">
    <text evidence="1">The sequence shown here is derived from an EMBL/GenBank/DDBJ whole genome shotgun (WGS) entry which is preliminary data.</text>
</comment>
<sequence>MDERKSAVQPARAKTRRVPADGIVGRLTYTPAQGDECIGQIGRNRAKDETPRFKQITPFTQWCAPAKAPASQLSDLRPTQAARSQNYWLSEHLPDASIVDEGIEPLLLEEIAASQVKTEPALGETTPLFSIGEMTDLRQGDSAKAHPVLAVASGISGNTLRLISLAREEWIWSTADIKVRLHAADTKLEGEWYQDGEPISLVKFAVDPRKYDPIRWLLVSNGTSTTVYEPELRTIPMPVSRASMGSSGQPVGSQIFGNPLLTISCERTGGGLQADVCFVRHPEADIPQLATIDQAGYWSVWEIIGRRNVRPKILTPVMRMCGNIVSGYIPKLPSRSVTEPQPHKLLWLSFGQRYRRPPRRSVSRASSPPEQSRMSVEPESQPPRRLLLLCNPRTLHLFDLHTRESHPVSHLVLQKDSHRILDFAPSRLDPAQAFILTSTDLLWVTVKEGKNDTLTLEILISCPHQKDASDPTLRLDVSPGAYINDLRACFACVRSTRNTEMTVFWFINPKPGTPVRYHRDLLSLQSSPSFVGLNILPASRRVGSDEPTTEAGRAMRRARLRFFQLLTLGQNLDVHSALCAWSDNAGLSILPPDTRERLGEGGNRRLRLLQDLTEAFAVPDEFDERVVFGKKGAEGLALEKLRAGIQLRVDFGLVAQRLSAGDPADMDRYGISSQMGGVGFGFIEDAMEREKEGDYVPRHSLLDLAASRGAGADLLQLAREWDAQQDALHRRTGEWTFVPEARRPLVDFGPDDLVERLRDLFLEPNGEDPSHQSRVEVLQNMAAEMFLSNIGVSALPESWTTADSQLSSSLPFPSSPSLMPSQSSLPSFVKNKGKGKEKIKAELPQEEDDAVVLRLRKYATLDASPTIHGEPVLALSRWDLGADPSDITWKPGQDLEAEEAINRRRRKIESRRRKAERLSQRIFGDDSMLMDSSSQSFGGPSTQPLPTILSTGASGSSLRQSQSQGQSQSQSQSQDQQTPRRAWDFSSQQQQTGAFGSPRVFAGSPLRREYRRDSGMARGGIFSSQLPPPEQGPSQGPSQGTPSQSRSQALPGLFGARPSFSPFKKSPLKKMKRKSELRLSGFR</sequence>
<accession>A0ACB7PFZ1</accession>
<keyword evidence="2" id="KW-1185">Reference proteome</keyword>
<proteinExistence type="predicted"/>
<name>A0ACB7PFZ1_9PEZI</name>
<protein>
    <submittedName>
        <fullName evidence="1">RNA polymerase I-specific transcription-initiation factor-domain-containing protein</fullName>
    </submittedName>
</protein>
<dbReference type="EMBL" id="JAGIZQ010000002">
    <property type="protein sequence ID" value="KAH6640741.1"/>
    <property type="molecule type" value="Genomic_DNA"/>
</dbReference>
<dbReference type="Proteomes" id="UP000724584">
    <property type="component" value="Unassembled WGS sequence"/>
</dbReference>
<evidence type="ECO:0000313" key="2">
    <source>
        <dbReference type="Proteomes" id="UP000724584"/>
    </source>
</evidence>
<evidence type="ECO:0000313" key="1">
    <source>
        <dbReference type="EMBL" id="KAH6640741.1"/>
    </source>
</evidence>